<evidence type="ECO:0000259" key="9">
    <source>
        <dbReference type="Pfam" id="PF01432"/>
    </source>
</evidence>
<keyword evidence="4 7" id="KW-0378">Hydrolase</keyword>
<dbReference type="GO" id="GO:0046872">
    <property type="term" value="F:metal ion binding"/>
    <property type="evidence" value="ECO:0007669"/>
    <property type="project" value="UniProtKB-UniRule"/>
</dbReference>
<evidence type="ECO:0000313" key="11">
    <source>
        <dbReference type="Proteomes" id="UP001174936"/>
    </source>
</evidence>
<comment type="similarity">
    <text evidence="1 7">Belongs to the peptidase M3 family.</text>
</comment>
<dbReference type="InterPro" id="IPR045090">
    <property type="entry name" value="Pept_M3A_M3B"/>
</dbReference>
<dbReference type="Gene3D" id="3.40.390.10">
    <property type="entry name" value="Collagenase (Catalytic Domain)"/>
    <property type="match status" value="1"/>
</dbReference>
<dbReference type="InterPro" id="IPR024077">
    <property type="entry name" value="Neurolysin/TOP_dom2"/>
</dbReference>
<dbReference type="Gene3D" id="1.20.1050.40">
    <property type="entry name" value="Endopeptidase. Chain P, domain 1"/>
    <property type="match status" value="1"/>
</dbReference>
<evidence type="ECO:0000256" key="4">
    <source>
        <dbReference type="ARBA" id="ARBA00022801"/>
    </source>
</evidence>
<dbReference type="CDD" id="cd06455">
    <property type="entry name" value="M3A_TOP"/>
    <property type="match status" value="1"/>
</dbReference>
<dbReference type="GO" id="GO:0006508">
    <property type="term" value="P:proteolysis"/>
    <property type="evidence" value="ECO:0007669"/>
    <property type="project" value="UniProtKB-KW"/>
</dbReference>
<keyword evidence="3 7" id="KW-0479">Metal-binding</keyword>
<dbReference type="InterPro" id="IPR001567">
    <property type="entry name" value="Pept_M3A_M3B_dom"/>
</dbReference>
<feature type="region of interest" description="Disordered" evidence="8">
    <location>
        <begin position="37"/>
        <end position="64"/>
    </location>
</feature>
<keyword evidence="11" id="KW-1185">Reference proteome</keyword>
<evidence type="ECO:0000256" key="5">
    <source>
        <dbReference type="ARBA" id="ARBA00022833"/>
    </source>
</evidence>
<keyword evidence="5 7" id="KW-0862">Zinc</keyword>
<protein>
    <recommendedName>
        <fullName evidence="9">Peptidase M3A/M3B catalytic domain-containing protein</fullName>
    </recommendedName>
</protein>
<dbReference type="AlphaFoldDB" id="A0AA40CVC0"/>
<evidence type="ECO:0000256" key="7">
    <source>
        <dbReference type="RuleBase" id="RU003435"/>
    </source>
</evidence>
<accession>A0AA40CVC0</accession>
<dbReference type="EMBL" id="JAULSV010000002">
    <property type="protein sequence ID" value="KAK0652761.1"/>
    <property type="molecule type" value="Genomic_DNA"/>
</dbReference>
<dbReference type="GO" id="GO:0004222">
    <property type="term" value="F:metalloendopeptidase activity"/>
    <property type="evidence" value="ECO:0007669"/>
    <property type="project" value="InterPro"/>
</dbReference>
<organism evidence="10 11">
    <name type="scientific">Cercophora newfieldiana</name>
    <dbReference type="NCBI Taxonomy" id="92897"/>
    <lineage>
        <taxon>Eukaryota</taxon>
        <taxon>Fungi</taxon>
        <taxon>Dikarya</taxon>
        <taxon>Ascomycota</taxon>
        <taxon>Pezizomycotina</taxon>
        <taxon>Sordariomycetes</taxon>
        <taxon>Sordariomycetidae</taxon>
        <taxon>Sordariales</taxon>
        <taxon>Lasiosphaeriaceae</taxon>
        <taxon>Cercophora</taxon>
    </lineage>
</organism>
<sequence length="766" mass="86462">MVCPLEMVTVLSGEMVVCAVTLTQTKIFSEKAPSTTTFLLPSQQPNPSNPPTMSPQAKAKTPPQPPLHFTLTPSLLQTAHTLINTYRSAQDAIVSSVTPATATFATVLLPFAHAENAFLTGRRSLSLYKDVSASPDLREASRKASDMLDAFGLEFKQRLDLFVLIDAVVKRGEVLDPEEEHLLSVLHRDMTKTGINLPAEERARFGEIQARVLELGSRFAENARAPSKPVVWFAREELAGVPKEDLERMQKGEGENEGKVGARIAEHYHTVMRSAESAAARRKMYMGYYNRCNENVPIFKEVAVLRDEAARMLGYRNHASLVCEERMARDTETVDALLGRLREGLLPGAEGAMERYRREKERDFEERGEEWDGVVYAWDLNYYGRRATARAAGETRVDLKEVSDWFPLQVMVEGMLETMGKLFGLVFTEVEFEEGGREELVWRDDVRLFSVWDSEDEGGEFLGYLYLDLYSHEYKSSGSWCSSLMPGHLKPDGSRAYTSVALMCEFDRPTSTKPCLLSHMDATMMFHELGHGIHDLVSKTRFGRFHGCNGTVIDFGEAPSQVLENWFLIPSQLKRWSRHYSSLSDEYLKIWREKKAAALGMTGSAIEEISPPDVHLPDDMIEAFLEKRSSDSVILELGQLAISTWDFMIHSQESHEAIKNLNFSESYNRLAEGLNPAATPSDLGEGWEWGHAYCVWTMLVQGDYHAGYYSYALSKVYSADIFDNFFRDDPMSATQGRRYRYGLLEPGGRRPEMETLLAFFRSMGIA</sequence>
<dbReference type="Gene3D" id="1.10.1370.10">
    <property type="entry name" value="Neurolysin, domain 3"/>
    <property type="match status" value="1"/>
</dbReference>
<name>A0AA40CVC0_9PEZI</name>
<evidence type="ECO:0000256" key="1">
    <source>
        <dbReference type="ARBA" id="ARBA00006040"/>
    </source>
</evidence>
<proteinExistence type="inferred from homology"/>
<evidence type="ECO:0000313" key="10">
    <source>
        <dbReference type="EMBL" id="KAK0652761.1"/>
    </source>
</evidence>
<keyword evidence="2 7" id="KW-0645">Protease</keyword>
<comment type="caution">
    <text evidence="10">The sequence shown here is derived from an EMBL/GenBank/DDBJ whole genome shotgun (WGS) entry which is preliminary data.</text>
</comment>
<dbReference type="InterPro" id="IPR024079">
    <property type="entry name" value="MetalloPept_cat_dom_sf"/>
</dbReference>
<evidence type="ECO:0000256" key="2">
    <source>
        <dbReference type="ARBA" id="ARBA00022670"/>
    </source>
</evidence>
<dbReference type="GO" id="GO:0005758">
    <property type="term" value="C:mitochondrial intermembrane space"/>
    <property type="evidence" value="ECO:0007669"/>
    <property type="project" value="TreeGrafter"/>
</dbReference>
<gene>
    <name evidence="10" type="ORF">B0T16DRAFT_427103</name>
</gene>
<reference evidence="10" key="1">
    <citation type="submission" date="2023-06" db="EMBL/GenBank/DDBJ databases">
        <title>Genome-scale phylogeny and comparative genomics of the fungal order Sordariales.</title>
        <authorList>
            <consortium name="Lawrence Berkeley National Laboratory"/>
            <person name="Hensen N."/>
            <person name="Bonometti L."/>
            <person name="Westerberg I."/>
            <person name="Brannstrom I.O."/>
            <person name="Guillou S."/>
            <person name="Cros-Aarteil S."/>
            <person name="Calhoun S."/>
            <person name="Haridas S."/>
            <person name="Kuo A."/>
            <person name="Mondo S."/>
            <person name="Pangilinan J."/>
            <person name="Riley R."/>
            <person name="Labutti K."/>
            <person name="Andreopoulos B."/>
            <person name="Lipzen A."/>
            <person name="Chen C."/>
            <person name="Yanf M."/>
            <person name="Daum C."/>
            <person name="Ng V."/>
            <person name="Clum A."/>
            <person name="Steindorff A."/>
            <person name="Ohm R."/>
            <person name="Martin F."/>
            <person name="Silar P."/>
            <person name="Natvig D."/>
            <person name="Lalanne C."/>
            <person name="Gautier V."/>
            <person name="Ament-Velasquez S.L."/>
            <person name="Kruys A."/>
            <person name="Hutchinson M.I."/>
            <person name="Powell A.J."/>
            <person name="Barry K."/>
            <person name="Miller A.N."/>
            <person name="Grigoriev I.V."/>
            <person name="Debuchy R."/>
            <person name="Gladieux P."/>
            <person name="Thoren M.H."/>
            <person name="Johannesson H."/>
        </authorList>
    </citation>
    <scope>NUCLEOTIDE SEQUENCE</scope>
    <source>
        <strain evidence="10">SMH2532-1</strain>
    </source>
</reference>
<dbReference type="PANTHER" id="PTHR11804">
    <property type="entry name" value="PROTEASE M3 THIMET OLIGOPEPTIDASE-RELATED"/>
    <property type="match status" value="1"/>
</dbReference>
<keyword evidence="6 7" id="KW-0482">Metalloprotease</keyword>
<dbReference type="SUPFAM" id="SSF55486">
    <property type="entry name" value="Metalloproteases ('zincins'), catalytic domain"/>
    <property type="match status" value="1"/>
</dbReference>
<comment type="cofactor">
    <cofactor evidence="7">
        <name>Zn(2+)</name>
        <dbReference type="ChEBI" id="CHEBI:29105"/>
    </cofactor>
    <text evidence="7">Binds 1 zinc ion.</text>
</comment>
<dbReference type="Proteomes" id="UP001174936">
    <property type="component" value="Unassembled WGS sequence"/>
</dbReference>
<feature type="domain" description="Peptidase M3A/M3B catalytic" evidence="9">
    <location>
        <begin position="271"/>
        <end position="759"/>
    </location>
</feature>
<evidence type="ECO:0000256" key="6">
    <source>
        <dbReference type="ARBA" id="ARBA00023049"/>
    </source>
</evidence>
<dbReference type="InterPro" id="IPR024080">
    <property type="entry name" value="Neurolysin/TOP_N"/>
</dbReference>
<evidence type="ECO:0000256" key="8">
    <source>
        <dbReference type="SAM" id="MobiDB-lite"/>
    </source>
</evidence>
<dbReference type="Pfam" id="PF01432">
    <property type="entry name" value="Peptidase_M3"/>
    <property type="match status" value="1"/>
</dbReference>
<dbReference type="PANTHER" id="PTHR11804:SF84">
    <property type="entry name" value="SACCHAROLYSIN"/>
    <property type="match status" value="1"/>
</dbReference>
<evidence type="ECO:0000256" key="3">
    <source>
        <dbReference type="ARBA" id="ARBA00022723"/>
    </source>
</evidence>
<dbReference type="GO" id="GO:0006518">
    <property type="term" value="P:peptide metabolic process"/>
    <property type="evidence" value="ECO:0007669"/>
    <property type="project" value="TreeGrafter"/>
</dbReference>